<comment type="subcellular location">
    <subcellularLocation>
        <location evidence="1">Membrane</location>
        <topology evidence="1">Multi-pass membrane protein</topology>
    </subcellularLocation>
</comment>
<organism evidence="8 10">
    <name type="scientific">Staphylococcus aureus</name>
    <dbReference type="NCBI Taxonomy" id="1280"/>
    <lineage>
        <taxon>Bacteria</taxon>
        <taxon>Bacillati</taxon>
        <taxon>Bacillota</taxon>
        <taxon>Bacilli</taxon>
        <taxon>Bacillales</taxon>
        <taxon>Staphylococcaceae</taxon>
        <taxon>Staphylococcus</taxon>
    </lineage>
</organism>
<keyword evidence="4 6" id="KW-0472">Membrane</keyword>
<evidence type="ECO:0000256" key="5">
    <source>
        <dbReference type="ARBA" id="ARBA00023600"/>
    </source>
</evidence>
<evidence type="ECO:0000256" key="2">
    <source>
        <dbReference type="ARBA" id="ARBA00022692"/>
    </source>
</evidence>
<sequence>MEQINNIEIESFSSLFYTGSWTIIDILILLIALDILSGVIKAMRNHSLKSSIANLGLAKKISIFIVIIVANIADLFFKADGVIVNGTVSFYLFGEAISVVENCAIIGVPIPDVLKKRLGVIENQNEK</sequence>
<protein>
    <submittedName>
        <fullName evidence="8">Holin</fullName>
    </submittedName>
</protein>
<evidence type="ECO:0000313" key="8">
    <source>
        <dbReference type="EMBL" id="SUK44617.1"/>
    </source>
</evidence>
<feature type="transmembrane region" description="Helical" evidence="6">
    <location>
        <begin position="20"/>
        <end position="40"/>
    </location>
</feature>
<gene>
    <name evidence="7" type="ORF">CV021_02370</name>
    <name evidence="8" type="ORF">NCTC6133_01668</name>
</gene>
<proteinExistence type="inferred from homology"/>
<dbReference type="EMBL" id="PGWZ01000286">
    <property type="protein sequence ID" value="PPJ76417.1"/>
    <property type="molecule type" value="Genomic_DNA"/>
</dbReference>
<keyword evidence="3 6" id="KW-1133">Transmembrane helix</keyword>
<evidence type="ECO:0000313" key="9">
    <source>
        <dbReference type="Proteomes" id="UP000238775"/>
    </source>
</evidence>
<dbReference type="InterPro" id="IPR006480">
    <property type="entry name" value="Phage_holin_4_1"/>
</dbReference>
<accession>A0A2S6D8C7</accession>
<evidence type="ECO:0000313" key="7">
    <source>
        <dbReference type="EMBL" id="PPJ76417.1"/>
    </source>
</evidence>
<reference evidence="8 10" key="2">
    <citation type="submission" date="2018-06" db="EMBL/GenBank/DDBJ databases">
        <authorList>
            <consortium name="Pathogen Informatics"/>
            <person name="Doyle S."/>
        </authorList>
    </citation>
    <scope>NUCLEOTIDE SEQUENCE [LARGE SCALE GENOMIC DNA]</scope>
    <source>
        <strain evidence="8 10">NCTC6133</strain>
    </source>
</reference>
<dbReference type="RefSeq" id="WP_000435147.1">
    <property type="nucleotide sequence ID" value="NZ_BAABSP010000004.1"/>
</dbReference>
<dbReference type="Proteomes" id="UP000238775">
    <property type="component" value="Unassembled WGS sequence"/>
</dbReference>
<dbReference type="EMBL" id="UHAP01000001">
    <property type="protein sequence ID" value="SUK44617.1"/>
    <property type="molecule type" value="Genomic_DNA"/>
</dbReference>
<feature type="transmembrane region" description="Helical" evidence="6">
    <location>
        <begin position="61"/>
        <end position="77"/>
    </location>
</feature>
<dbReference type="Pfam" id="PF05105">
    <property type="entry name" value="Phage_holin_4_1"/>
    <property type="match status" value="1"/>
</dbReference>
<comment type="similarity">
    <text evidence="5">Belongs to the bacteriophage holin family. Cp-1 holin subfamily.</text>
</comment>
<dbReference type="NCBIfam" id="TIGR01593">
    <property type="entry name" value="holin_tox_secr"/>
    <property type="match status" value="1"/>
</dbReference>
<evidence type="ECO:0000256" key="6">
    <source>
        <dbReference type="SAM" id="Phobius"/>
    </source>
</evidence>
<feature type="transmembrane region" description="Helical" evidence="6">
    <location>
        <begin position="89"/>
        <end position="108"/>
    </location>
</feature>
<keyword evidence="2 6" id="KW-0812">Transmembrane</keyword>
<evidence type="ECO:0000313" key="10">
    <source>
        <dbReference type="Proteomes" id="UP000255091"/>
    </source>
</evidence>
<name>A0A2S6D8C7_STAAU</name>
<reference evidence="7 9" key="1">
    <citation type="submission" date="2017-11" db="EMBL/GenBank/DDBJ databases">
        <authorList>
            <person name="Founou R.C."/>
            <person name="Founou L."/>
            <person name="Allam M."/>
            <person name="Ismail A."/>
            <person name="Essack S.Y."/>
        </authorList>
    </citation>
    <scope>NUCLEOTIDE SEQUENCE [LARGE SCALE GENOMIC DNA]</scope>
    <source>
        <strain evidence="7 9">G703N2B1</strain>
    </source>
</reference>
<evidence type="ECO:0000256" key="1">
    <source>
        <dbReference type="ARBA" id="ARBA00004141"/>
    </source>
</evidence>
<dbReference type="Proteomes" id="UP000255091">
    <property type="component" value="Unassembled WGS sequence"/>
</dbReference>
<evidence type="ECO:0000256" key="3">
    <source>
        <dbReference type="ARBA" id="ARBA00022989"/>
    </source>
</evidence>
<evidence type="ECO:0000256" key="4">
    <source>
        <dbReference type="ARBA" id="ARBA00023136"/>
    </source>
</evidence>
<dbReference type="AlphaFoldDB" id="A0A2S6D8C7"/>
<dbReference type="GO" id="GO:0016020">
    <property type="term" value="C:membrane"/>
    <property type="evidence" value="ECO:0007669"/>
    <property type="project" value="UniProtKB-SubCell"/>
</dbReference>